<evidence type="ECO:0000256" key="4">
    <source>
        <dbReference type="SAM" id="SignalP"/>
    </source>
</evidence>
<dbReference type="SUPFAM" id="SSF51126">
    <property type="entry name" value="Pectin lyase-like"/>
    <property type="match status" value="1"/>
</dbReference>
<dbReference type="InterPro" id="IPR012334">
    <property type="entry name" value="Pectin_lyas_fold"/>
</dbReference>
<name>A0A9X8D6A1_9BURK</name>
<comment type="subcellular location">
    <subcellularLocation>
        <location evidence="1">Secreted</location>
    </subcellularLocation>
</comment>
<dbReference type="Gene3D" id="2.160.20.10">
    <property type="entry name" value="Single-stranded right-handed beta-helix, Pectin lyase-like"/>
    <property type="match status" value="1"/>
</dbReference>
<gene>
    <name evidence="6" type="ORF">D3H34_09495</name>
</gene>
<dbReference type="PANTHER" id="PTHR12338:SF8">
    <property type="entry name" value="HEME_HEMOPEXIN-BINDING PROTEIN"/>
    <property type="match status" value="1"/>
</dbReference>
<dbReference type="SMART" id="SM00912">
    <property type="entry name" value="Haemagg_act"/>
    <property type="match status" value="1"/>
</dbReference>
<dbReference type="EMBL" id="QXMN01000008">
    <property type="protein sequence ID" value="RIX81993.1"/>
    <property type="molecule type" value="Genomic_DNA"/>
</dbReference>
<dbReference type="InterPro" id="IPR021026">
    <property type="entry name" value="Filamn_hemagglutn_DUF3739"/>
</dbReference>
<comment type="caution">
    <text evidence="6">The sequence shown here is derived from an EMBL/GenBank/DDBJ whole genome shotgun (WGS) entry which is preliminary data.</text>
</comment>
<organism evidence="6 7">
    <name type="scientific">Acidovorax cavernicola</name>
    <dbReference type="NCBI Taxonomy" id="1675792"/>
    <lineage>
        <taxon>Bacteria</taxon>
        <taxon>Pseudomonadati</taxon>
        <taxon>Pseudomonadota</taxon>
        <taxon>Betaproteobacteria</taxon>
        <taxon>Burkholderiales</taxon>
        <taxon>Comamonadaceae</taxon>
        <taxon>Acidovorax</taxon>
    </lineage>
</organism>
<dbReference type="OrthoDB" id="218680at2"/>
<dbReference type="RefSeq" id="WP_119553203.1">
    <property type="nucleotide sequence ID" value="NZ_QXMN01000008.1"/>
</dbReference>
<dbReference type="InterPro" id="IPR011050">
    <property type="entry name" value="Pectin_lyase_fold/virulence"/>
</dbReference>
<evidence type="ECO:0000313" key="7">
    <source>
        <dbReference type="Proteomes" id="UP000265619"/>
    </source>
</evidence>
<dbReference type="Pfam" id="PF12545">
    <property type="entry name" value="DUF3739"/>
    <property type="match status" value="1"/>
</dbReference>
<evidence type="ECO:0000256" key="1">
    <source>
        <dbReference type="ARBA" id="ARBA00004613"/>
    </source>
</evidence>
<feature type="domain" description="Filamentous haemagglutinin FhaB/tRNA nuclease CdiA-like TPS" evidence="5">
    <location>
        <begin position="133"/>
        <end position="242"/>
    </location>
</feature>
<evidence type="ECO:0000256" key="3">
    <source>
        <dbReference type="ARBA" id="ARBA00022729"/>
    </source>
</evidence>
<dbReference type="GO" id="GO:0005576">
    <property type="term" value="C:extracellular region"/>
    <property type="evidence" value="ECO:0007669"/>
    <property type="project" value="UniProtKB-SubCell"/>
</dbReference>
<dbReference type="PANTHER" id="PTHR12338">
    <property type="entry name" value="AUTOTRANSPORTER"/>
    <property type="match status" value="1"/>
</dbReference>
<sequence length="4172" mass="426701">MSNKTFRRAPVAHAAALALAMAGLAGNAQAQRAFSAAWMAQKNVTQGTAAATGYLPNGTPASMLTNPLAQQQKANEQLRQSLGNLGLAAQAIAAQQAAQAAARAAARNDPSVPDGLADGGLKVDTNSLSAGWLNARALNRDSQKQVDGRTVVTVEQTADKAILNWETFNVGRNTTVDFKQQADWAVLNRVNDPKARPSQIQGQIKADGTVLIANRNGVVFSGTSQTDTRNLVAAAAHIGDEQFKARGIYSNDTAPSFTTAKEDAGKVSVQAGARLATKEPGSVTQGGGYVLLLGKEVANAGEIAARKGQAQLAAGDSFVIRKGVGTDANAFSTTRGNEVAPQFVPDSTSGKVSNTGLIVAREGDITLAGRDVRQDGVALATSTVAARGTVHLLNSAADTRGHVALGTGAVTAVLVEDDGKASALDSQRDALIKESAAQDAARALVPQGLFDNLSRLSDRRDQSRIEIVSGGDIHFEGESLTLATGGQIAASAARRSFVADKARLDVSGAVGVNVAMESNNVKVSVQGNETRDAPRNRESGKLFNSDVWIDRRKLVRVAPGVGGYEGERWYAAGGLLEVGGYLGNQGHGIGEWAAQGGTVVLGGAQVVTQAGSSVNLSGGSLNVQTGFIHQTWLKGSDGRLYSLDKAPSDMLFDGVYKGFEAEHVRWGKKNTDYFYNPLIAPQRLLENGYTVGRDAGRLVVSAPTAVLEGDIVAEVFNGAQQTRARDAALDDGYRQSQNAVARGGALAVGRYGALGRIDLFDTDVRFGDVAPVTQQMAAADALAADRIGTLWLDSAHLNAQNLSVLDIGTLGSATVEKALALADGGRLNLLGAFIDIGANVTVRGGTLEAGNVFQSPVDGAQPRALVKEAASSITVRDGVTLDLRGRRVDVGTAPDETATLAAIDGGTVRIESTHGVTIGQGSLIDVSSGAALLAKGKQKGGKGGNVALMADSAATGTDAKGRLALGGEIRGHGVNGGGTLKIETGHALLVGPDPALSDASQLVLDASRLQSGFSVYDLNGHAGLTVAPGAQLEVAMPVYRIAPEAGADHEGGIALQLWTPPLLQQDVPHRQGVQRQGADLVLRAQRRINEGGNLAIGAGAVVTVDPSRSIQLLGGGQSSVVVDGRLNAWGGRIAIGIEAPPFNSPLSTSLQPHNRSVWIGEGAVLDVAARAQTGIDDDGRRYGTVRNGGTISIGGGLDWEAKGAASAPDVAIVIRPGAVLDASGSHARIDVPAVGNLWRELDVASDGGSIVLKSAHSLYLDGTLRAHAGGVNAAGGTLAVALEAPVFSKFYVVDDAVRRPRELVLSQTQQPSGLPATLKPGHADAALAYGKGRLSVDQVQGGGFGNLSLLVNGLLSFEGNVDLTTAQSMRLYAGSFALADSAAPDANVRIASSYLRLAGVTGAPRQDSEVIYTTTWRHGASTRTSDAVFKAEADQIDIRDRVGFGAHGEIAMKTGPALVVDRRGFDAVNMTSRGDLRLLGGSPALGLLGATTTELATKGDLTLTAAQIYPATGAYAQILAGYDKDRVLDIRRQVEGDVAMPQSAFGILSLGGGTVRQGGIVRAPLGNLIVGQDGRSTFEARASLVELLPGSITSVSGAGLRMPYGGTTDGISYSVAGKAVDKRAVGTSGILLTGDSVVGRAGALLDLSGGGELTGAGFVSGRGGSVDVLRTPLANANPANTFSNAGNGVYAIVPGFQGGYAPVSPDAGAGEPAAGRQITLDHDVAGLKAGTYTLLPSTYALLPGAFRVEVGASSALSAAPLPAGYGSYVASGYLGVANTAVKSSLASQLVVTPAAVVKQHATYNEMGYDAFVAADAARRGGVRGEIAADARNLLLDYFYSKPQDGVSMLQFDGKALFNPAAGSTGFGGTLSTKAIAIEVTAPGAGRTAGFENASLPADQLNAFGAPRMIVGGRIDLGYADNFATFKSDAGHVVVRSGATLRGAEIFLVAGGYGEGIQVEQGASLNTLGAGAPAYDSTDGVVFSAGRGSVLGLSNGWINLLPPIAEAAPAAIEVGGCAGGACSGHTTLYGEGTLAVATTRSFTLADNVRYGAKNLVLAVSSVNLGSDAALQQAAANGQLPSGLSMNQGILSNLLAGNKGEGVPAVETLVLNARESVNIFGAVALDTLDPATGQSSIERLVLGTPAIYGYGGAGDTAKITTGEFIWTGLTPRPPAAGESFPGPNAPGGAIGSLLGDGTLDVSAARIVLGHAPNTQPNAGFSADRLALGFATVNLNASERITSNAKGTLDVYHRQGEYVSGKGYDFSGGQLNLRTPLLTGEAGSNHRIAAGGDLVVSAPAGGATPAGDAALGAQLALTGRNITIDGTVGLPSGKLQLTASGDVTLGANSRIDLAGRAVQFFEQTRYSRGGDLEVTSTAGNIVQAAGSVIDLSATHNRGGTMQATALGAGAGRIDLGGRILGTASGAYDAGGTVVPYDAAEINVRGQTVADFAGLNTRLNDGGVTGARRFQIKQGDLAIGDEVKARQVEVTVDGGSLTVNGRIDASGFQVGAIRLAAKGDLTVNGTLDAHATGLRVDSYGKIIDSPNRALVDLTSIQGTLTLGGGAVIDLRAGTGVSAAQGNDGAARGTLALNAPRRGEDDVAVNVNGTPAIQGAKSIAVNAFRTYSDLPYASAPDVTGRTPQLITQKFFDEVVDPDNSAFMNKALGNASLSARLAGLGSYHLRPGVEIVSKTADGDLSVVGDIDLSGYRYGPGADRNDPARRGFGEPGVLVIRAGGNLNVYGSINDGFAPPPATPDDKGWYLTEQRTKFGTPFTPDAADIVVPIDGVVLDKGTVFPKDALLNYDVPAEAMVLPAGTVLPVTVTLGAAYTLPAGTVLRANVYNADGSIRLKAGTVLAEAVALDIGMKLGAGTSLRGEASVQALVWPKGVRMPVAMKTDGTIALARGALIPSMTDVQLPNDAAVNLRPEVDGVQGRNWAVAPMLGQGATSWSLQLTAGADLDSADRRAVDPAKHGSLILADSHAMTSVKLTPGGTGYLWGPNGAIYGFVEGTPVDPLDFDAGYCDWGGAGTCVVDPVRLSYFWGPNGIDWDPSFIEGQPIPPEYLTICEWGPGICTTVISPVKDITKYTPLSPMFSVLRTGTGDLGLAAAGNLVMESAFGVYTAGTRSAPLLDANGLDPFNLARGKTIQGSVIGPQTANYDGALAAYQAWYPEHGGNLDISVGGSVVGDVWGNFSGERAQVPSAAVGNWLWRQGSGTALAGSDRIATSWWINFGTYALPTAQQFSTSVSPEPYLVGFTGMGTLGGGNLTLRAGGDAGLTTRMGKGADWTRSEAIVAAVGSTGRVDANGQLTLTGGGDLQLRIGGVVNPNLAAAQYAGSYGSNAQLQDLNGALINLRGLTAVSASAIGGIELKYRKAERPIPGQEGDARDTRPINPFVSTIGVGNAGIVLVPGDSAMYLDTPGDLVLTSVVDAGRAKVPNSQGFRFGGADYNIGQGWFTLWTDRTAINLFSAGGNLTPGTDLAAPQPSGRYYGSTNASDNVTVYPSILRATAASGSLYYGFSAAPAAQAIITALVLAPSPSGALEFLAGNSLFGGGYPVSMSGAITPLPTPWAPAFVGYDGLQRPVVYNTGAEGSLVGSPGVPNYGMVDSYPLFAFGPDTLGSRSLHAADAPPALFYATRGDILGLDSGTARRMQGNGLPASETWYRSAAPARIRAGRDIVGTEALIVNNDARDVSLVQAGRDILYANLQVAGPGTLEVSAGRHITQDDRASVVSHGALAEGDTRPGASIAMMAGMGPMGAGGPDFSAIADRYLDPAKRAESGPGQSLASQPGRVVKTYDTELAAWLQARYGFVATSADAKDPGSALAYFKALAPEQQRVFLRSVYFAELRAGGREYNDADGPRYGSYLRGRGMIATLFPDLDAAGREIVREGDIVLYGPSGVHTDFGGDIQMLAPGGQIVVGVQGAVPPGSAGVITQGMGHIQLFSEGSLLLGLSRVMTTFGGDVLAWSEQGDINAGRGSQTTLVYTPPKRVYDNVGNVKLSSQVPSSGAGLATLAPIAEVPAGDMDLIAPLGTIDAGEAGIRVSGSVNLAALQVVNAANIQVKGESAGLPVVASVNVGALTNASAAASQAVGAAQEAMQRERAAARQALPSVFSVRVLGFGNEAADGAAAPADAGRATARPVGYDEHSPVQVLGRGLLGDAQKTKLTAQERRLLGQ</sequence>
<accession>A0A9X8D6A1</accession>
<evidence type="ECO:0000256" key="2">
    <source>
        <dbReference type="ARBA" id="ARBA00022525"/>
    </source>
</evidence>
<dbReference type="InterPro" id="IPR050909">
    <property type="entry name" value="Bact_Autotransporter_VF"/>
</dbReference>
<reference evidence="6 7" key="1">
    <citation type="submission" date="2018-09" db="EMBL/GenBank/DDBJ databases">
        <title>Acidovorax cavernicola nov. sp. isolated from Gruta de las Maravillas (Aracena, Spain).</title>
        <authorList>
            <person name="Jurado V."/>
            <person name="Gutierrez-Patricio S."/>
            <person name="Gonzalez-Pimentel J.L."/>
            <person name="Miller A.Z."/>
            <person name="Laiz L."/>
            <person name="Saiz-Jimenez C."/>
        </authorList>
    </citation>
    <scope>NUCLEOTIDE SEQUENCE [LARGE SCALE GENOMIC DNA]</scope>
    <source>
        <strain evidence="6 7">1011MAR4D40.2</strain>
    </source>
</reference>
<evidence type="ECO:0000313" key="6">
    <source>
        <dbReference type="EMBL" id="RIX81993.1"/>
    </source>
</evidence>
<keyword evidence="3 4" id="KW-0732">Signal</keyword>
<dbReference type="NCBIfam" id="TIGR01901">
    <property type="entry name" value="adhes_NPXG"/>
    <property type="match status" value="1"/>
</dbReference>
<proteinExistence type="predicted"/>
<protein>
    <submittedName>
        <fullName evidence="6">Filamentous hemagglutinin N-terminal domain-containing protein</fullName>
    </submittedName>
</protein>
<keyword evidence="7" id="KW-1185">Reference proteome</keyword>
<dbReference type="Pfam" id="PF05860">
    <property type="entry name" value="TPS"/>
    <property type="match status" value="1"/>
</dbReference>
<keyword evidence="2" id="KW-0964">Secreted</keyword>
<feature type="chain" id="PRO_5040750830" evidence="4">
    <location>
        <begin position="31"/>
        <end position="4172"/>
    </location>
</feature>
<feature type="signal peptide" evidence="4">
    <location>
        <begin position="1"/>
        <end position="30"/>
    </location>
</feature>
<evidence type="ECO:0000259" key="5">
    <source>
        <dbReference type="SMART" id="SM00912"/>
    </source>
</evidence>
<dbReference type="InterPro" id="IPR008638">
    <property type="entry name" value="FhaB/CdiA-like_TPS"/>
</dbReference>
<dbReference type="Proteomes" id="UP000265619">
    <property type="component" value="Unassembled WGS sequence"/>
</dbReference>